<dbReference type="NCBIfam" id="TIGR01400">
    <property type="entry name" value="fliR"/>
    <property type="match status" value="1"/>
</dbReference>
<keyword evidence="4 8" id="KW-0812">Transmembrane</keyword>
<accession>A0A644Z4E5</accession>
<comment type="caution">
    <text evidence="9">The sequence shown here is derived from an EMBL/GenBank/DDBJ whole genome shotgun (WGS) entry which is preliminary data.</text>
</comment>
<feature type="transmembrane region" description="Helical" evidence="8">
    <location>
        <begin position="143"/>
        <end position="164"/>
    </location>
</feature>
<dbReference type="GO" id="GO:0006605">
    <property type="term" value="P:protein targeting"/>
    <property type="evidence" value="ECO:0007669"/>
    <property type="project" value="InterPro"/>
</dbReference>
<dbReference type="InterPro" id="IPR002010">
    <property type="entry name" value="T3SS_IM_R"/>
</dbReference>
<dbReference type="PANTHER" id="PTHR30065">
    <property type="entry name" value="FLAGELLAR BIOSYNTHETIC PROTEIN FLIR"/>
    <property type="match status" value="1"/>
</dbReference>
<keyword evidence="7" id="KW-0975">Bacterial flagellum</keyword>
<evidence type="ECO:0000256" key="6">
    <source>
        <dbReference type="ARBA" id="ARBA00023136"/>
    </source>
</evidence>
<dbReference type="GO" id="GO:0009425">
    <property type="term" value="C:bacterial-type flagellum basal body"/>
    <property type="evidence" value="ECO:0007669"/>
    <property type="project" value="UniProtKB-SubCell"/>
</dbReference>
<dbReference type="Pfam" id="PF01311">
    <property type="entry name" value="Bac_export_1"/>
    <property type="match status" value="1"/>
</dbReference>
<keyword evidence="3" id="KW-1003">Cell membrane</keyword>
<evidence type="ECO:0000256" key="7">
    <source>
        <dbReference type="ARBA" id="ARBA00023143"/>
    </source>
</evidence>
<sequence>MQKIGFCAVLTLVFLTAAGVPAVYPQHRHLLEYIFLCLKELLFGVAMGYVLNTMFAVALTAGSLVDYQIGYSMANVYDAQNNIQAPITGSLFNMLLLLLFFAVDGHLRLIEILYRTIELVPVGQVILAPEIVWAAAEVMSKSFVLAVMAAMPVLASGLLLEVAMGATIRTVPQMNMFVVGIPLKLIVGLLMFALTLTVFADFSKLVFTKAFEYIDLFFLYLGSGT</sequence>
<evidence type="ECO:0000256" key="8">
    <source>
        <dbReference type="SAM" id="Phobius"/>
    </source>
</evidence>
<evidence type="ECO:0000256" key="5">
    <source>
        <dbReference type="ARBA" id="ARBA00022989"/>
    </source>
</evidence>
<dbReference type="PANTHER" id="PTHR30065:SF1">
    <property type="entry name" value="SURFACE PRESENTATION OF ANTIGENS PROTEIN SPAR"/>
    <property type="match status" value="1"/>
</dbReference>
<gene>
    <name evidence="9" type="ORF">SDC9_82080</name>
</gene>
<dbReference type="PRINTS" id="PR00953">
    <property type="entry name" value="TYPE3IMRPROT"/>
</dbReference>
<dbReference type="InterPro" id="IPR006303">
    <property type="entry name" value="FliR"/>
</dbReference>
<comment type="subcellular location">
    <subcellularLocation>
        <location evidence="1">Bacterial flagellum basal body</location>
    </subcellularLocation>
    <subcellularLocation>
        <location evidence="2">Cell membrane</location>
        <topology evidence="2">Multi-pass membrane protein</topology>
    </subcellularLocation>
</comment>
<reference evidence="9" key="1">
    <citation type="submission" date="2019-08" db="EMBL/GenBank/DDBJ databases">
        <authorList>
            <person name="Kucharzyk K."/>
            <person name="Murdoch R.W."/>
            <person name="Higgins S."/>
            <person name="Loffler F."/>
        </authorList>
    </citation>
    <scope>NUCLEOTIDE SEQUENCE</scope>
</reference>
<proteinExistence type="predicted"/>
<evidence type="ECO:0000313" key="9">
    <source>
        <dbReference type="EMBL" id="MPM35487.1"/>
    </source>
</evidence>
<evidence type="ECO:0000256" key="3">
    <source>
        <dbReference type="ARBA" id="ARBA00022475"/>
    </source>
</evidence>
<feature type="transmembrane region" description="Helical" evidence="8">
    <location>
        <begin position="176"/>
        <end position="200"/>
    </location>
</feature>
<name>A0A644Z4E5_9ZZZZ</name>
<dbReference type="GO" id="GO:0044780">
    <property type="term" value="P:bacterial-type flagellum assembly"/>
    <property type="evidence" value="ECO:0007669"/>
    <property type="project" value="InterPro"/>
</dbReference>
<feature type="transmembrane region" description="Helical" evidence="8">
    <location>
        <begin position="43"/>
        <end position="65"/>
    </location>
</feature>
<dbReference type="EMBL" id="VSSQ01007300">
    <property type="protein sequence ID" value="MPM35487.1"/>
    <property type="molecule type" value="Genomic_DNA"/>
</dbReference>
<evidence type="ECO:0000256" key="4">
    <source>
        <dbReference type="ARBA" id="ARBA00022692"/>
    </source>
</evidence>
<feature type="transmembrane region" description="Helical" evidence="8">
    <location>
        <begin position="85"/>
        <end position="103"/>
    </location>
</feature>
<protein>
    <recommendedName>
        <fullName evidence="10">Flagellar biosynthetic protein FliR</fullName>
    </recommendedName>
</protein>
<dbReference type="AlphaFoldDB" id="A0A644Z4E5"/>
<dbReference type="GO" id="GO:0005886">
    <property type="term" value="C:plasma membrane"/>
    <property type="evidence" value="ECO:0007669"/>
    <property type="project" value="UniProtKB-SubCell"/>
</dbReference>
<evidence type="ECO:0000256" key="1">
    <source>
        <dbReference type="ARBA" id="ARBA00004117"/>
    </source>
</evidence>
<keyword evidence="5 8" id="KW-1133">Transmembrane helix</keyword>
<evidence type="ECO:0008006" key="10">
    <source>
        <dbReference type="Google" id="ProtNLM"/>
    </source>
</evidence>
<evidence type="ECO:0000256" key="2">
    <source>
        <dbReference type="ARBA" id="ARBA00004651"/>
    </source>
</evidence>
<keyword evidence="6 8" id="KW-0472">Membrane</keyword>
<organism evidence="9">
    <name type="scientific">bioreactor metagenome</name>
    <dbReference type="NCBI Taxonomy" id="1076179"/>
    <lineage>
        <taxon>unclassified sequences</taxon>
        <taxon>metagenomes</taxon>
        <taxon>ecological metagenomes</taxon>
    </lineage>
</organism>